<protein>
    <submittedName>
        <fullName evidence="1">Uncharacterized protein</fullName>
    </submittedName>
</protein>
<dbReference type="OrthoDB" id="7163814at2"/>
<dbReference type="RefSeq" id="WP_070065044.1">
    <property type="nucleotide sequence ID" value="NZ_MJMG01000006.1"/>
</dbReference>
<gene>
    <name evidence="1" type="ORF">BIY23_02545</name>
</gene>
<name>A0A1E7QJS3_WOLPI</name>
<dbReference type="Proteomes" id="UP000175679">
    <property type="component" value="Unassembled WGS sequence"/>
</dbReference>
<evidence type="ECO:0000313" key="1">
    <source>
        <dbReference type="EMBL" id="OEY86715.1"/>
    </source>
</evidence>
<accession>A0A1E7QJS3</accession>
<organism evidence="1 2">
    <name type="scientific">Wolbachia pipientis</name>
    <dbReference type="NCBI Taxonomy" id="955"/>
    <lineage>
        <taxon>Bacteria</taxon>
        <taxon>Pseudomonadati</taxon>
        <taxon>Pseudomonadota</taxon>
        <taxon>Alphaproteobacteria</taxon>
        <taxon>Rickettsiales</taxon>
        <taxon>Anaplasmataceae</taxon>
        <taxon>Wolbachieae</taxon>
        <taxon>Wolbachia</taxon>
    </lineage>
</organism>
<keyword evidence="2" id="KW-1185">Reference proteome</keyword>
<proteinExistence type="predicted"/>
<sequence>MIRNLIKHSTRVGNSENIIHYVEYLYQFEKFKNIFNLTLSLIKQDRLSFEVSPTTYSMEEGLCKTIQHSGMKRYIIVLKKLNPYIIVHELTHMVENELNLSLEEDFIHKVYQDMNQNFTQSNLLAQRLINQVIFKEIKAYDSVKSRASELFARFFELFAWAQEIYPQDKEYLIRTYDLDKIFFYTNQWKKSYLDPLIISKLDNATKIYSNKTPMQDVNKVRTQWGNKITPKNKRSSSIFED</sequence>
<dbReference type="AlphaFoldDB" id="A0A1E7QJS3"/>
<dbReference type="EMBL" id="MJMG01000006">
    <property type="protein sequence ID" value="OEY86715.1"/>
    <property type="molecule type" value="Genomic_DNA"/>
</dbReference>
<comment type="caution">
    <text evidence="1">The sequence shown here is derived from an EMBL/GenBank/DDBJ whole genome shotgun (WGS) entry which is preliminary data.</text>
</comment>
<reference evidence="1 2" key="1">
    <citation type="submission" date="2016-09" db="EMBL/GenBank/DDBJ databases">
        <title>Genomic evidence for plant-parasitic nematodes as the earliest Wolbachia hosts.</title>
        <authorList>
            <person name="Brown A.M."/>
            <person name="Wasala S.K."/>
            <person name="Howe D.K."/>
            <person name="Peetz A.B."/>
            <person name="Zasada I.A."/>
            <person name="Denver D.R."/>
        </authorList>
    </citation>
    <scope>NUCLEOTIDE SEQUENCE [LARGE SCALE GENOMIC DNA]</scope>
    <source>
        <strain evidence="2">wPpe</strain>
    </source>
</reference>
<evidence type="ECO:0000313" key="2">
    <source>
        <dbReference type="Proteomes" id="UP000175679"/>
    </source>
</evidence>